<evidence type="ECO:0000256" key="9">
    <source>
        <dbReference type="SAM" id="MobiDB-lite"/>
    </source>
</evidence>
<dbReference type="GO" id="GO:0016301">
    <property type="term" value="F:kinase activity"/>
    <property type="evidence" value="ECO:0007669"/>
    <property type="project" value="UniProtKB-KW"/>
</dbReference>
<evidence type="ECO:0000256" key="8">
    <source>
        <dbReference type="ARBA" id="ARBA00023264"/>
    </source>
</evidence>
<proteinExistence type="inferred from homology"/>
<gene>
    <name evidence="11" type="ORF">KKR91_00390</name>
</gene>
<evidence type="ECO:0000256" key="5">
    <source>
        <dbReference type="ARBA" id="ARBA00022777"/>
    </source>
</evidence>
<feature type="domain" description="DAGKc" evidence="10">
    <location>
        <begin position="43"/>
        <end position="173"/>
    </location>
</feature>
<dbReference type="GO" id="GO:0005886">
    <property type="term" value="C:plasma membrane"/>
    <property type="evidence" value="ECO:0007669"/>
    <property type="project" value="TreeGrafter"/>
</dbReference>
<keyword evidence="12" id="KW-1185">Reference proteome</keyword>
<keyword evidence="5 11" id="KW-0418">Kinase</keyword>
<dbReference type="PANTHER" id="PTHR12358:SF106">
    <property type="entry name" value="LIPID KINASE YEGS"/>
    <property type="match status" value="1"/>
</dbReference>
<evidence type="ECO:0000256" key="2">
    <source>
        <dbReference type="ARBA" id="ARBA00005983"/>
    </source>
</evidence>
<dbReference type="PANTHER" id="PTHR12358">
    <property type="entry name" value="SPHINGOSINE KINASE"/>
    <property type="match status" value="1"/>
</dbReference>
<keyword evidence="7" id="KW-0594">Phospholipid biosynthesis</keyword>
<dbReference type="Gene3D" id="3.40.50.10330">
    <property type="entry name" value="Probable inorganic polyphosphate/atp-NAD kinase, domain 1"/>
    <property type="match status" value="1"/>
</dbReference>
<keyword evidence="4" id="KW-0547">Nucleotide-binding</keyword>
<dbReference type="InterPro" id="IPR016064">
    <property type="entry name" value="NAD/diacylglycerol_kinase_sf"/>
</dbReference>
<evidence type="ECO:0000256" key="1">
    <source>
        <dbReference type="ARBA" id="ARBA00001946"/>
    </source>
</evidence>
<organism evidence="11 12">
    <name type="scientific">Arthrobacter jiangjiafuii</name>
    <dbReference type="NCBI Taxonomy" id="2817475"/>
    <lineage>
        <taxon>Bacteria</taxon>
        <taxon>Bacillati</taxon>
        <taxon>Actinomycetota</taxon>
        <taxon>Actinomycetes</taxon>
        <taxon>Micrococcales</taxon>
        <taxon>Micrococcaceae</taxon>
        <taxon>Arthrobacter</taxon>
    </lineage>
</organism>
<evidence type="ECO:0000313" key="11">
    <source>
        <dbReference type="EMBL" id="QWC10161.1"/>
    </source>
</evidence>
<keyword evidence="8" id="KW-1208">Phospholipid metabolism</keyword>
<sequence length="364" mass="38123">MSPLLISILALLAAVLVALAVGVEARRRRRLAAGKRVIRPLAPGHQKVAMVLNPVKVQAPAARVLLAQACELAGWDPPMILETTIESPGYEQARQALALGADVVLAAGGDGTIREVARALASTPAALGLLPLGTGNLFARNLDLPVADLPAAIGTALHGQDRRVDMGSIELENAVTGERSSSVFLVMGGIGLDAEVVAATRDNLKKSVGWLAYGEAGVRLLPGRRTKMSVSVDGGPARVLKVRSILFANLGRLPAGIDFIPEASMDDGLLDVVAMSPRSLAGWFWVAGKVVTGSRREIPVISYQRARTVEIRVASPTQTQLDGDLTGPATKVLVRVDPLALLVRAPSPNQQQPVPPLAAGARRG</sequence>
<dbReference type="InterPro" id="IPR050187">
    <property type="entry name" value="Lipid_Phosphate_FormReg"/>
</dbReference>
<evidence type="ECO:0000256" key="7">
    <source>
        <dbReference type="ARBA" id="ARBA00023209"/>
    </source>
</evidence>
<evidence type="ECO:0000259" key="10">
    <source>
        <dbReference type="PROSITE" id="PS50146"/>
    </source>
</evidence>
<name>A0A975R160_9MICC</name>
<dbReference type="RefSeq" id="WP_210227027.1">
    <property type="nucleotide sequence ID" value="NZ_CP076022.1"/>
</dbReference>
<comment type="cofactor">
    <cofactor evidence="1">
        <name>Mg(2+)</name>
        <dbReference type="ChEBI" id="CHEBI:18420"/>
    </cofactor>
</comment>
<keyword evidence="7" id="KW-0443">Lipid metabolism</keyword>
<dbReference type="InterPro" id="IPR017438">
    <property type="entry name" value="ATP-NAD_kinase_N"/>
</dbReference>
<dbReference type="InterPro" id="IPR045540">
    <property type="entry name" value="YegS/DAGK_C"/>
</dbReference>
<keyword evidence="7" id="KW-0444">Lipid biosynthesis</keyword>
<comment type="similarity">
    <text evidence="2">Belongs to the diacylglycerol/lipid kinase family.</text>
</comment>
<protein>
    <submittedName>
        <fullName evidence="11">Diacylglycerol kinase family lipid kinase</fullName>
    </submittedName>
</protein>
<keyword evidence="6" id="KW-0067">ATP-binding</keyword>
<evidence type="ECO:0000313" key="12">
    <source>
        <dbReference type="Proteomes" id="UP000676885"/>
    </source>
</evidence>
<dbReference type="PROSITE" id="PS50146">
    <property type="entry name" value="DAGK"/>
    <property type="match status" value="1"/>
</dbReference>
<dbReference type="EMBL" id="CP076022">
    <property type="protein sequence ID" value="QWC10161.1"/>
    <property type="molecule type" value="Genomic_DNA"/>
</dbReference>
<dbReference type="Proteomes" id="UP000676885">
    <property type="component" value="Chromosome"/>
</dbReference>
<evidence type="ECO:0000256" key="6">
    <source>
        <dbReference type="ARBA" id="ARBA00022840"/>
    </source>
</evidence>
<dbReference type="KEGG" id="ajg:KKR91_00390"/>
<dbReference type="InterPro" id="IPR001206">
    <property type="entry name" value="Diacylglycerol_kinase_cat_dom"/>
</dbReference>
<dbReference type="SUPFAM" id="SSF111331">
    <property type="entry name" value="NAD kinase/diacylglycerol kinase-like"/>
    <property type="match status" value="1"/>
</dbReference>
<keyword evidence="3" id="KW-0808">Transferase</keyword>
<dbReference type="AlphaFoldDB" id="A0A975R160"/>
<evidence type="ECO:0000256" key="4">
    <source>
        <dbReference type="ARBA" id="ARBA00022741"/>
    </source>
</evidence>
<dbReference type="Pfam" id="PF19279">
    <property type="entry name" value="YegS_C"/>
    <property type="match status" value="1"/>
</dbReference>
<feature type="region of interest" description="Disordered" evidence="9">
    <location>
        <begin position="345"/>
        <end position="364"/>
    </location>
</feature>
<dbReference type="GO" id="GO:0008654">
    <property type="term" value="P:phospholipid biosynthetic process"/>
    <property type="evidence" value="ECO:0007669"/>
    <property type="project" value="UniProtKB-KW"/>
</dbReference>
<reference evidence="11 12" key="1">
    <citation type="submission" date="2021-05" db="EMBL/GenBank/DDBJ databases">
        <title>Novel species in genus Arthrobacter.</title>
        <authorList>
            <person name="Zhang G."/>
        </authorList>
    </citation>
    <scope>NUCLEOTIDE SEQUENCE [LARGE SCALE GENOMIC DNA]</scope>
    <source>
        <strain evidence="12">zg-ZUI227</strain>
    </source>
</reference>
<evidence type="ECO:0000256" key="3">
    <source>
        <dbReference type="ARBA" id="ARBA00022679"/>
    </source>
</evidence>
<accession>A0A975R160</accession>
<dbReference type="Pfam" id="PF00781">
    <property type="entry name" value="DAGK_cat"/>
    <property type="match status" value="1"/>
</dbReference>
<dbReference type="Gene3D" id="2.60.200.40">
    <property type="match status" value="1"/>
</dbReference>
<dbReference type="GO" id="GO:0005524">
    <property type="term" value="F:ATP binding"/>
    <property type="evidence" value="ECO:0007669"/>
    <property type="project" value="UniProtKB-KW"/>
</dbReference>